<reference evidence="3 4" key="1">
    <citation type="submission" date="2016-01" db="EMBL/GenBank/DDBJ databases">
        <title>Use of Whole Genome Sequencing to ascertain that Brevibacterium massiliense (Roux, Raoult 2009) is a later heterotypic synonym of Brevibacterium ravenspurgense (Mages 2008).</title>
        <authorList>
            <person name="Bernier A.-M."/>
            <person name="Burdz T."/>
            <person name="Huynh C."/>
            <person name="Pachecho A.L."/>
            <person name="Wiebe D."/>
            <person name="Bonner C."/>
            <person name="Bernard K."/>
        </authorList>
    </citation>
    <scope>NUCLEOTIDE SEQUENCE [LARGE SCALE GENOMIC DNA]</scope>
    <source>
        <strain evidence="3 4">CCUG56047</strain>
    </source>
</reference>
<evidence type="ECO:0000259" key="2">
    <source>
        <dbReference type="Pfam" id="PF13462"/>
    </source>
</evidence>
<feature type="domain" description="Thioredoxin-like fold" evidence="2">
    <location>
        <begin position="98"/>
        <end position="266"/>
    </location>
</feature>
<dbReference type="PATRIC" id="fig|479117.4.peg.845"/>
<evidence type="ECO:0000256" key="1">
    <source>
        <dbReference type="SAM" id="Phobius"/>
    </source>
</evidence>
<feature type="transmembrane region" description="Helical" evidence="1">
    <location>
        <begin position="35"/>
        <end position="56"/>
    </location>
</feature>
<dbReference type="CDD" id="cd02972">
    <property type="entry name" value="DsbA_family"/>
    <property type="match status" value="1"/>
</dbReference>
<evidence type="ECO:0000313" key="4">
    <source>
        <dbReference type="Proteomes" id="UP000243589"/>
    </source>
</evidence>
<keyword evidence="1" id="KW-0472">Membrane</keyword>
<keyword evidence="1" id="KW-0812">Transmembrane</keyword>
<accession>A0A150HA34</accession>
<name>A0A150HA34_9MICO</name>
<organism evidence="3 4">
    <name type="scientific">Brevibacterium ravenspurgense</name>
    <dbReference type="NCBI Taxonomy" id="479117"/>
    <lineage>
        <taxon>Bacteria</taxon>
        <taxon>Bacillati</taxon>
        <taxon>Actinomycetota</taxon>
        <taxon>Actinomycetes</taxon>
        <taxon>Micrococcales</taxon>
        <taxon>Brevibacteriaceae</taxon>
        <taxon>Brevibacterium</taxon>
    </lineage>
</organism>
<sequence length="277" mass="29804">MAKKPSNTDRRAAAREKARQIAEAQARKQKTAKRVLYIGVALVAVLVLVVVGVLIYQSTRPADQPQGYSDGSVTFVKDGDGVALTEDPAGDSKDAKDNAPNVKVFLDYQCPACAQFEGLNGKGLGKLADDGDISLTFQPVALLDNRSGGTKYSTRSANLMMCVVDSGQADKFQELSLGLFSQQPEEGATGLDDQKMLDLAKEAGVDVDKKINTAEDDVTVTDCVNNIQFEDYVTQSTKEALNNGLKGTPTVQVNGENVSDWSDQQSFFAEILQAQKK</sequence>
<protein>
    <submittedName>
        <fullName evidence="3">DSBA-like thioredoxin domain protein</fullName>
    </submittedName>
</protein>
<proteinExistence type="predicted"/>
<dbReference type="SUPFAM" id="SSF52833">
    <property type="entry name" value="Thioredoxin-like"/>
    <property type="match status" value="1"/>
</dbReference>
<dbReference type="Proteomes" id="UP000243589">
    <property type="component" value="Unassembled WGS sequence"/>
</dbReference>
<dbReference type="AlphaFoldDB" id="A0A150HA34"/>
<dbReference type="InterPro" id="IPR012336">
    <property type="entry name" value="Thioredoxin-like_fold"/>
</dbReference>
<keyword evidence="1" id="KW-1133">Transmembrane helix</keyword>
<comment type="caution">
    <text evidence="3">The sequence shown here is derived from an EMBL/GenBank/DDBJ whole genome shotgun (WGS) entry which is preliminary data.</text>
</comment>
<dbReference type="InterPro" id="IPR036249">
    <property type="entry name" value="Thioredoxin-like_sf"/>
</dbReference>
<keyword evidence="4" id="KW-1185">Reference proteome</keyword>
<dbReference type="RefSeq" id="WP_062020563.1">
    <property type="nucleotide sequence ID" value="NZ_LQQC01000008.1"/>
</dbReference>
<dbReference type="Pfam" id="PF13462">
    <property type="entry name" value="Thioredoxin_4"/>
    <property type="match status" value="1"/>
</dbReference>
<evidence type="ECO:0000313" key="3">
    <source>
        <dbReference type="EMBL" id="KXZ58969.1"/>
    </source>
</evidence>
<dbReference type="EMBL" id="LQQC01000008">
    <property type="protein sequence ID" value="KXZ58969.1"/>
    <property type="molecule type" value="Genomic_DNA"/>
</dbReference>
<dbReference type="Gene3D" id="3.40.30.10">
    <property type="entry name" value="Glutaredoxin"/>
    <property type="match status" value="1"/>
</dbReference>
<gene>
    <name evidence="3" type="ORF">Bravens_00844</name>
</gene>